<protein>
    <submittedName>
        <fullName evidence="2">Conjugative transposon TraM protein</fullName>
    </submittedName>
    <submittedName>
        <fullName evidence="3">Conjugative transposon protein TraM</fullName>
    </submittedName>
</protein>
<sequence length="432" mass="47442">MTNTISQKTQQKRKLLMMLPVLTLPFLTLSFWAMGGGSGISSDPTQTQQLGINLELPGVVESKNKELDKLGHYQKSQSDSARFLQQVKNDPYYRMAFNPDPILGDKDPIPDSEIAIYGNTPILDFQDPNEQLVMEKLEALNRTLSEEPKSEVQLSKVDSYSLNQTATSPDLSSDLDRLDLMMQQMQAGNEQADPEMEQMSELLEQILDIQHPERVQARIWEAQNIKQSQAFPVSKASDNRAISSLETTDEMAPTSVNTASSNGFYGLENSDFPNSSANTIKAVVHETQTLMSGATVKLRLTEDASINGLILPKDLLIFGTASLNGERLIIDITHIRVNDQLLPVALAVHDADGMAGIYIPGSISREVATQSGDRAIQGFGISTFDTSLEAQAASAGIETAKSFLGKKIKQVSVTVKAGYQVWLNDENQKNSF</sequence>
<dbReference type="NCBIfam" id="TIGR03779">
    <property type="entry name" value="Bac_Flav_CT_M"/>
    <property type="match status" value="1"/>
</dbReference>
<dbReference type="RefSeq" id="WP_086498916.1">
    <property type="nucleotide sequence ID" value="NZ_MSSV01000002.1"/>
</dbReference>
<dbReference type="Proteomes" id="UP000321927">
    <property type="component" value="Unassembled WGS sequence"/>
</dbReference>
<reference evidence="3 5" key="2">
    <citation type="submission" date="2019-08" db="EMBL/GenBank/DDBJ databases">
        <title>Genome of Algoriphagus ratkowskyi IC026.</title>
        <authorList>
            <person name="Bowman J.P."/>
        </authorList>
    </citation>
    <scope>NUCLEOTIDE SEQUENCE [LARGE SCALE GENOMIC DNA]</scope>
    <source>
        <strain evidence="3 5">IC026</strain>
    </source>
</reference>
<organism evidence="2 4">
    <name type="scientific">Algoriphagus ratkowskyi</name>
    <dbReference type="NCBI Taxonomy" id="57028"/>
    <lineage>
        <taxon>Bacteria</taxon>
        <taxon>Pseudomonadati</taxon>
        <taxon>Bacteroidota</taxon>
        <taxon>Cytophagia</taxon>
        <taxon>Cytophagales</taxon>
        <taxon>Cyclobacteriaceae</taxon>
        <taxon>Algoriphagus</taxon>
    </lineage>
</organism>
<proteinExistence type="predicted"/>
<comment type="caution">
    <text evidence="2">The sequence shown here is derived from an EMBL/GenBank/DDBJ whole genome shotgun (WGS) entry which is preliminary data.</text>
</comment>
<dbReference type="InterPro" id="IPR022187">
    <property type="entry name" value="Conjug_transposon_TraM"/>
</dbReference>
<evidence type="ECO:0000313" key="5">
    <source>
        <dbReference type="Proteomes" id="UP000321927"/>
    </source>
</evidence>
<evidence type="ECO:0000313" key="3">
    <source>
        <dbReference type="EMBL" id="TXD78787.1"/>
    </source>
</evidence>
<dbReference type="Pfam" id="PF12508">
    <property type="entry name" value="Transposon_TraM"/>
    <property type="match status" value="1"/>
</dbReference>
<dbReference type="AlphaFoldDB" id="A0A2W7QTD6"/>
<dbReference type="EMBL" id="QKZU01000018">
    <property type="protein sequence ID" value="PZX51504.1"/>
    <property type="molecule type" value="Genomic_DNA"/>
</dbReference>
<name>A0A2W7QTD6_9BACT</name>
<dbReference type="EMBL" id="VORV01000003">
    <property type="protein sequence ID" value="TXD78787.1"/>
    <property type="molecule type" value="Genomic_DNA"/>
</dbReference>
<dbReference type="InterPro" id="IPR055407">
    <property type="entry name" value="TraM_C"/>
</dbReference>
<dbReference type="OrthoDB" id="1453786at2"/>
<evidence type="ECO:0000313" key="2">
    <source>
        <dbReference type="EMBL" id="PZX51504.1"/>
    </source>
</evidence>
<evidence type="ECO:0000313" key="4">
    <source>
        <dbReference type="Proteomes" id="UP000249115"/>
    </source>
</evidence>
<feature type="domain" description="Conjugative transposon TraM C-terminal" evidence="1">
    <location>
        <begin position="280"/>
        <end position="423"/>
    </location>
</feature>
<accession>A0A2W7QTD6</accession>
<reference evidence="2 4" key="1">
    <citation type="submission" date="2018-06" db="EMBL/GenBank/DDBJ databases">
        <title>Genomic Encyclopedia of Archaeal and Bacterial Type Strains, Phase II (KMG-II): from individual species to whole genera.</title>
        <authorList>
            <person name="Goeker M."/>
        </authorList>
    </citation>
    <scope>NUCLEOTIDE SEQUENCE [LARGE SCALE GENOMIC DNA]</scope>
    <source>
        <strain evidence="2 4">DSM 22686</strain>
    </source>
</reference>
<evidence type="ECO:0000259" key="1">
    <source>
        <dbReference type="Pfam" id="PF12508"/>
    </source>
</evidence>
<gene>
    <name evidence="3" type="primary">traM</name>
    <name evidence="3" type="ORF">ESW18_04500</name>
    <name evidence="2" type="ORF">LV84_03661</name>
</gene>
<dbReference type="Proteomes" id="UP000249115">
    <property type="component" value="Unassembled WGS sequence"/>
</dbReference>
<keyword evidence="5" id="KW-1185">Reference proteome</keyword>